<dbReference type="Proteomes" id="UP000619293">
    <property type="component" value="Unassembled WGS sequence"/>
</dbReference>
<accession>A0A8J3JVI7</accession>
<keyword evidence="3" id="KW-1185">Reference proteome</keyword>
<sequence length="55" mass="5547">MPGTGTQGNGMSVGARLAIFTVLAGATAAGVAGALRRRHRRETVLAEKDLGPKGT</sequence>
<evidence type="ECO:0000313" key="2">
    <source>
        <dbReference type="EMBL" id="GIF87841.1"/>
    </source>
</evidence>
<keyword evidence="1" id="KW-0812">Transmembrane</keyword>
<organism evidence="2 3">
    <name type="scientific">Catellatospora chokoriensis</name>
    <dbReference type="NCBI Taxonomy" id="310353"/>
    <lineage>
        <taxon>Bacteria</taxon>
        <taxon>Bacillati</taxon>
        <taxon>Actinomycetota</taxon>
        <taxon>Actinomycetes</taxon>
        <taxon>Micromonosporales</taxon>
        <taxon>Micromonosporaceae</taxon>
        <taxon>Catellatospora</taxon>
    </lineage>
</organism>
<reference evidence="2 3" key="1">
    <citation type="submission" date="2021-01" db="EMBL/GenBank/DDBJ databases">
        <title>Whole genome shotgun sequence of Catellatospora chokoriensis NBRC 107358.</title>
        <authorList>
            <person name="Komaki H."/>
            <person name="Tamura T."/>
        </authorList>
    </citation>
    <scope>NUCLEOTIDE SEQUENCE [LARGE SCALE GENOMIC DNA]</scope>
    <source>
        <strain evidence="2 3">NBRC 107358</strain>
    </source>
</reference>
<evidence type="ECO:0000256" key="1">
    <source>
        <dbReference type="SAM" id="Phobius"/>
    </source>
</evidence>
<proteinExistence type="predicted"/>
<keyword evidence="1" id="KW-1133">Transmembrane helix</keyword>
<gene>
    <name evidence="2" type="ORF">Cch02nite_12850</name>
</gene>
<dbReference type="AlphaFoldDB" id="A0A8J3JVI7"/>
<comment type="caution">
    <text evidence="2">The sequence shown here is derived from an EMBL/GenBank/DDBJ whole genome shotgun (WGS) entry which is preliminary data.</text>
</comment>
<name>A0A8J3JVI7_9ACTN</name>
<dbReference type="RefSeq" id="WP_191839374.1">
    <property type="nucleotide sequence ID" value="NZ_BAAALB010000007.1"/>
</dbReference>
<feature type="transmembrane region" description="Helical" evidence="1">
    <location>
        <begin position="15"/>
        <end position="35"/>
    </location>
</feature>
<evidence type="ECO:0000313" key="3">
    <source>
        <dbReference type="Proteomes" id="UP000619293"/>
    </source>
</evidence>
<dbReference type="EMBL" id="BONG01000005">
    <property type="protein sequence ID" value="GIF87841.1"/>
    <property type="molecule type" value="Genomic_DNA"/>
</dbReference>
<protein>
    <submittedName>
        <fullName evidence="2">Uncharacterized protein</fullName>
    </submittedName>
</protein>
<keyword evidence="1" id="KW-0472">Membrane</keyword>